<dbReference type="Gene3D" id="3.40.30.10">
    <property type="entry name" value="Glutaredoxin"/>
    <property type="match status" value="1"/>
</dbReference>
<dbReference type="InterPro" id="IPR013766">
    <property type="entry name" value="Thioredoxin_domain"/>
</dbReference>
<dbReference type="PROSITE" id="PS51352">
    <property type="entry name" value="THIOREDOXIN_2"/>
    <property type="match status" value="1"/>
</dbReference>
<dbReference type="InterPro" id="IPR036249">
    <property type="entry name" value="Thioredoxin-like_sf"/>
</dbReference>
<dbReference type="AlphaFoldDB" id="A0A3N1P1C1"/>
<dbReference type="Proteomes" id="UP000273643">
    <property type="component" value="Unassembled WGS sequence"/>
</dbReference>
<dbReference type="RefSeq" id="WP_123638107.1">
    <property type="nucleotide sequence ID" value="NZ_RJUK01000001.1"/>
</dbReference>
<organism evidence="2 3">
    <name type="scientific">Marinimicrobium koreense</name>
    <dbReference type="NCBI Taxonomy" id="306545"/>
    <lineage>
        <taxon>Bacteria</taxon>
        <taxon>Pseudomonadati</taxon>
        <taxon>Pseudomonadota</taxon>
        <taxon>Gammaproteobacteria</taxon>
        <taxon>Cellvibrionales</taxon>
        <taxon>Cellvibrionaceae</taxon>
        <taxon>Marinimicrobium</taxon>
    </lineage>
</organism>
<accession>A0A3N1P1C1</accession>
<dbReference type="EMBL" id="RJUK01000001">
    <property type="protein sequence ID" value="ROQ21057.1"/>
    <property type="molecule type" value="Genomic_DNA"/>
</dbReference>
<evidence type="ECO:0000313" key="2">
    <source>
        <dbReference type="EMBL" id="ROQ21057.1"/>
    </source>
</evidence>
<comment type="caution">
    <text evidence="2">The sequence shown here is derived from an EMBL/GenBank/DDBJ whole genome shotgun (WGS) entry which is preliminary data.</text>
</comment>
<protein>
    <submittedName>
        <fullName evidence="2">Peroxiredoxin</fullName>
    </submittedName>
</protein>
<dbReference type="InterPro" id="IPR000866">
    <property type="entry name" value="AhpC/TSA"/>
</dbReference>
<keyword evidence="3" id="KW-1185">Reference proteome</keyword>
<reference evidence="2 3" key="1">
    <citation type="submission" date="2018-11" db="EMBL/GenBank/DDBJ databases">
        <title>Genomic Encyclopedia of Type Strains, Phase IV (KMG-IV): sequencing the most valuable type-strain genomes for metagenomic binning, comparative biology and taxonomic classification.</title>
        <authorList>
            <person name="Goeker M."/>
        </authorList>
    </citation>
    <scope>NUCLEOTIDE SEQUENCE [LARGE SCALE GENOMIC DNA]</scope>
    <source>
        <strain evidence="2 3">DSM 16974</strain>
    </source>
</reference>
<dbReference type="OrthoDB" id="9809746at2"/>
<dbReference type="GO" id="GO:0016209">
    <property type="term" value="F:antioxidant activity"/>
    <property type="evidence" value="ECO:0007669"/>
    <property type="project" value="InterPro"/>
</dbReference>
<dbReference type="SUPFAM" id="SSF52833">
    <property type="entry name" value="Thioredoxin-like"/>
    <property type="match status" value="1"/>
</dbReference>
<name>A0A3N1P1C1_9GAMM</name>
<feature type="domain" description="Thioredoxin" evidence="1">
    <location>
        <begin position="6"/>
        <end position="165"/>
    </location>
</feature>
<sequence length="176" mass="18997">MSSTKLAAGKALPDIAVAKLGGGEIHLPTPANSFKCRLIVVYRGKHCPICTSYLTKLNEFLPEFRQIGVDVVAISADTADKAKVHMEKVSPDFEVGSDLSVNQMRELGLYISSPVSSSETDRPYAEPALFVVNAQGDLQVIDISNAPFARPEPASVLMGLKFILNPDNNYPVRGAH</sequence>
<evidence type="ECO:0000259" key="1">
    <source>
        <dbReference type="PROSITE" id="PS51352"/>
    </source>
</evidence>
<dbReference type="Pfam" id="PF00578">
    <property type="entry name" value="AhpC-TSA"/>
    <property type="match status" value="1"/>
</dbReference>
<gene>
    <name evidence="2" type="ORF">EDC38_1678</name>
</gene>
<proteinExistence type="predicted"/>
<evidence type="ECO:0000313" key="3">
    <source>
        <dbReference type="Proteomes" id="UP000273643"/>
    </source>
</evidence>
<dbReference type="GO" id="GO:0016491">
    <property type="term" value="F:oxidoreductase activity"/>
    <property type="evidence" value="ECO:0007669"/>
    <property type="project" value="InterPro"/>
</dbReference>